<keyword evidence="4" id="KW-0732">Signal</keyword>
<evidence type="ECO:0000256" key="3">
    <source>
        <dbReference type="PROSITE-ProRule" id="PRU00339"/>
    </source>
</evidence>
<gene>
    <name evidence="5" type="ORF">IAD06_10210</name>
</gene>
<feature type="chain" id="PRO_5039140213" evidence="4">
    <location>
        <begin position="21"/>
        <end position="247"/>
    </location>
</feature>
<organism evidence="5 6">
    <name type="scientific">Candidatus Caccoplasma intestinavium</name>
    <dbReference type="NCBI Taxonomy" id="2840716"/>
    <lineage>
        <taxon>Bacteria</taxon>
        <taxon>Pseudomonadati</taxon>
        <taxon>Bacteroidota</taxon>
        <taxon>Bacteroidia</taxon>
        <taxon>Bacteroidales</taxon>
        <taxon>Bacteroidaceae</taxon>
        <taxon>Bacteroidaceae incertae sedis</taxon>
        <taxon>Candidatus Caccoplasma</taxon>
    </lineage>
</organism>
<evidence type="ECO:0000313" key="5">
    <source>
        <dbReference type="EMBL" id="HIT40387.1"/>
    </source>
</evidence>
<dbReference type="InterPro" id="IPR013105">
    <property type="entry name" value="TPR_2"/>
</dbReference>
<dbReference type="InterPro" id="IPR011990">
    <property type="entry name" value="TPR-like_helical_dom_sf"/>
</dbReference>
<dbReference type="InterPro" id="IPR019734">
    <property type="entry name" value="TPR_rpt"/>
</dbReference>
<evidence type="ECO:0000313" key="6">
    <source>
        <dbReference type="Proteomes" id="UP000886722"/>
    </source>
</evidence>
<evidence type="ECO:0000256" key="2">
    <source>
        <dbReference type="ARBA" id="ARBA00022803"/>
    </source>
</evidence>
<reference evidence="5" key="1">
    <citation type="submission" date="2020-10" db="EMBL/GenBank/DDBJ databases">
        <authorList>
            <person name="Gilroy R."/>
        </authorList>
    </citation>
    <scope>NUCLEOTIDE SEQUENCE</scope>
    <source>
        <strain evidence="5">21143</strain>
    </source>
</reference>
<dbReference type="SUPFAM" id="SSF48452">
    <property type="entry name" value="TPR-like"/>
    <property type="match status" value="1"/>
</dbReference>
<protein>
    <submittedName>
        <fullName evidence="5">Tetratricopeptide repeat protein</fullName>
    </submittedName>
</protein>
<proteinExistence type="predicted"/>
<evidence type="ECO:0000256" key="1">
    <source>
        <dbReference type="ARBA" id="ARBA00022737"/>
    </source>
</evidence>
<dbReference type="Proteomes" id="UP000886722">
    <property type="component" value="Unassembled WGS sequence"/>
</dbReference>
<comment type="caution">
    <text evidence="5">The sequence shown here is derived from an EMBL/GenBank/DDBJ whole genome shotgun (WGS) entry which is preliminary data.</text>
</comment>
<feature type="repeat" description="TPR" evidence="3">
    <location>
        <begin position="196"/>
        <end position="229"/>
    </location>
</feature>
<dbReference type="EMBL" id="DVKT01000074">
    <property type="protein sequence ID" value="HIT40387.1"/>
    <property type="molecule type" value="Genomic_DNA"/>
</dbReference>
<keyword evidence="1" id="KW-0677">Repeat</keyword>
<reference evidence="5" key="2">
    <citation type="journal article" date="2021" name="PeerJ">
        <title>Extensive microbial diversity within the chicken gut microbiome revealed by metagenomics and culture.</title>
        <authorList>
            <person name="Gilroy R."/>
            <person name="Ravi A."/>
            <person name="Getino M."/>
            <person name="Pursley I."/>
            <person name="Horton D.L."/>
            <person name="Alikhan N.F."/>
            <person name="Baker D."/>
            <person name="Gharbi K."/>
            <person name="Hall N."/>
            <person name="Watson M."/>
            <person name="Adriaenssens E.M."/>
            <person name="Foster-Nyarko E."/>
            <person name="Jarju S."/>
            <person name="Secka A."/>
            <person name="Antonio M."/>
            <person name="Oren A."/>
            <person name="Chaudhuri R.R."/>
            <person name="La Ragione R."/>
            <person name="Hildebrand F."/>
            <person name="Pallen M.J."/>
        </authorList>
    </citation>
    <scope>NUCLEOTIDE SEQUENCE</scope>
    <source>
        <strain evidence="5">21143</strain>
    </source>
</reference>
<dbReference type="PROSITE" id="PS50005">
    <property type="entry name" value="TPR"/>
    <property type="match status" value="1"/>
</dbReference>
<dbReference type="AlphaFoldDB" id="A0A9D1GH33"/>
<keyword evidence="2 3" id="KW-0802">TPR repeat</keyword>
<name>A0A9D1GH33_9BACT</name>
<dbReference type="Pfam" id="PF07719">
    <property type="entry name" value="TPR_2"/>
    <property type="match status" value="1"/>
</dbReference>
<evidence type="ECO:0000256" key="4">
    <source>
        <dbReference type="SAM" id="SignalP"/>
    </source>
</evidence>
<accession>A0A9D1GH33</accession>
<dbReference type="Gene3D" id="1.25.40.10">
    <property type="entry name" value="Tetratricopeptide repeat domain"/>
    <property type="match status" value="1"/>
</dbReference>
<feature type="signal peptide" evidence="4">
    <location>
        <begin position="1"/>
        <end position="20"/>
    </location>
</feature>
<sequence>MKRIFTLAILSCLFIGSISAESQYRKKTFDLFVTGNILQWEKVIDTMKNDPSCQSIEDKEELLSYYYGLVGHLIDIKDKKHARKVLDDALSIIKPLADENPENGRLSGLMANFQGFQIALSPLKATTLARSMLQHANKAEKISPDDPDVNIWSANILFYMPNVFGGDSQLSREYYRKALRLYEENEALRSNNWMYLQLIITLGLVEEKDENYEKAHEYFSKAMELYPEYPHLKNVLYPRILSELEKS</sequence>